<sequence>MKKLFLAIGLFYSFMTVNAQEGGHVSPAATEWYTPVPAKVQPGDKPGNPPSDAIILFDGKDLSKWVSPVKDGKPVEAKWRVENGAIVIVPGSGAIQTKEYFGDCQLHIEFKTPKPGDRNTLQMKGNSGIFLQSIYEVQVLDGEDNPTYVNGMVGSIYKQQAPLANAFTGTEKWQVYDIYWKAPRFGTDGVLESPAMVTVVLNGILVQNNYILKGNTPYIGFPTYKPHGRLPLLLQDHGVPVAYRNIWIRNL</sequence>
<dbReference type="GO" id="GO:0016787">
    <property type="term" value="F:hydrolase activity"/>
    <property type="evidence" value="ECO:0007669"/>
    <property type="project" value="InterPro"/>
</dbReference>
<dbReference type="InterPro" id="IPR010496">
    <property type="entry name" value="AL/BT2_dom"/>
</dbReference>
<dbReference type="EMBL" id="RAYI01000005">
    <property type="protein sequence ID" value="RLT74692.1"/>
    <property type="molecule type" value="Genomic_DNA"/>
</dbReference>
<feature type="signal peptide" evidence="1">
    <location>
        <begin position="1"/>
        <end position="19"/>
    </location>
</feature>
<dbReference type="OrthoDB" id="176168at2"/>
<evidence type="ECO:0000259" key="2">
    <source>
        <dbReference type="Pfam" id="PF06439"/>
    </source>
</evidence>
<evidence type="ECO:0000313" key="4">
    <source>
        <dbReference type="Proteomes" id="UP000278164"/>
    </source>
</evidence>
<keyword evidence="1" id="KW-0732">Signal</keyword>
<reference evidence="3 4" key="1">
    <citation type="submission" date="2018-09" db="EMBL/GenBank/DDBJ databases">
        <title>Murine metabolic-syndrome-specific gut microbial biobank.</title>
        <authorList>
            <person name="Liu C."/>
        </authorList>
    </citation>
    <scope>NUCLEOTIDE SEQUENCE [LARGE SCALE GENOMIC DNA]</scope>
    <source>
        <strain evidence="3 4">8-P5</strain>
    </source>
</reference>
<protein>
    <submittedName>
        <fullName evidence="3">DUF1080 domain-containing protein</fullName>
    </submittedName>
</protein>
<feature type="chain" id="PRO_5018055098" evidence="1">
    <location>
        <begin position="20"/>
        <end position="251"/>
    </location>
</feature>
<evidence type="ECO:0000313" key="3">
    <source>
        <dbReference type="EMBL" id="RLT74692.1"/>
    </source>
</evidence>
<dbReference type="Proteomes" id="UP000278164">
    <property type="component" value="Unassembled WGS sequence"/>
</dbReference>
<accession>A0A3L7ZUP6</accession>
<gene>
    <name evidence="3" type="ORF">D7V78_03430</name>
</gene>
<name>A0A3L7ZUP6_PARDI</name>
<dbReference type="AlphaFoldDB" id="A0A3L7ZUP6"/>
<dbReference type="RefSeq" id="WP_121735010.1">
    <property type="nucleotide sequence ID" value="NZ_QXXG01000013.1"/>
</dbReference>
<dbReference type="Gene3D" id="2.60.120.560">
    <property type="entry name" value="Exo-inulinase, domain 1"/>
    <property type="match status" value="1"/>
</dbReference>
<proteinExistence type="predicted"/>
<dbReference type="Pfam" id="PF06439">
    <property type="entry name" value="3keto-disac_hyd"/>
    <property type="match status" value="1"/>
</dbReference>
<comment type="caution">
    <text evidence="3">The sequence shown here is derived from an EMBL/GenBank/DDBJ whole genome shotgun (WGS) entry which is preliminary data.</text>
</comment>
<evidence type="ECO:0000256" key="1">
    <source>
        <dbReference type="SAM" id="SignalP"/>
    </source>
</evidence>
<feature type="domain" description="3-keto-alpha-glucoside-1,2-lyase/3-keto-2-hydroxy-glucal hydratase" evidence="2">
    <location>
        <begin position="53"/>
        <end position="249"/>
    </location>
</feature>
<organism evidence="3 4">
    <name type="scientific">Parabacteroides distasonis</name>
    <dbReference type="NCBI Taxonomy" id="823"/>
    <lineage>
        <taxon>Bacteria</taxon>
        <taxon>Pseudomonadati</taxon>
        <taxon>Bacteroidota</taxon>
        <taxon>Bacteroidia</taxon>
        <taxon>Bacteroidales</taxon>
        <taxon>Tannerellaceae</taxon>
        <taxon>Parabacteroides</taxon>
    </lineage>
</organism>